<comment type="caution">
    <text evidence="1">The sequence shown here is derived from an EMBL/GenBank/DDBJ whole genome shotgun (WGS) entry which is preliminary data.</text>
</comment>
<dbReference type="AlphaFoldDB" id="A0AAD6BUN5"/>
<evidence type="ECO:0000313" key="1">
    <source>
        <dbReference type="EMBL" id="KAJ5432250.1"/>
    </source>
</evidence>
<dbReference type="RefSeq" id="XP_056759542.1">
    <property type="nucleotide sequence ID" value="XM_056914788.1"/>
</dbReference>
<evidence type="ECO:0000313" key="2">
    <source>
        <dbReference type="Proteomes" id="UP001213681"/>
    </source>
</evidence>
<proteinExistence type="predicted"/>
<sequence>MKIPDTFSYGIAGHPDHNQLLKDRQPWKSYWRTSHKHVMVPSAKVEEADFGDLPRLWSCFCRAIIKESETKYRVTGVNVAQSGTDSDLYNFPNDPNIARIGGRTNARYDPQIFTKCAAAAAGRQPAVHKGKRLGFIIHAHCWVLFSRAIKISPTEIKLEKFIKACRSHWRKSKLEILVDYNASLSMSRPNEAIQELEFECDIYQNPVIIPALQEVIIHAIERPFATTSRVYFNKLPTEVNFLISEWVCPIDYTSDNVRNMRNMLLAFRWDLPDWFWLRRLSEDFFFELDILRKTSSPPPSQMNLQILRLDVMRLTFDRTWYPHCGLANRQRIHRNIVAIKRGLGGT</sequence>
<name>A0AAD6BUN5_9EURO</name>
<gene>
    <name evidence="1" type="ORF">N7458_011406</name>
</gene>
<protein>
    <submittedName>
        <fullName evidence="1">Uncharacterized protein</fullName>
    </submittedName>
</protein>
<keyword evidence="2" id="KW-1185">Reference proteome</keyword>
<dbReference type="EMBL" id="JAPVEA010000009">
    <property type="protein sequence ID" value="KAJ5432250.1"/>
    <property type="molecule type" value="Genomic_DNA"/>
</dbReference>
<reference evidence="1" key="2">
    <citation type="journal article" date="2023" name="IMA Fungus">
        <title>Comparative genomic study of the Penicillium genus elucidates a diverse pangenome and 15 lateral gene transfer events.</title>
        <authorList>
            <person name="Petersen C."/>
            <person name="Sorensen T."/>
            <person name="Nielsen M.R."/>
            <person name="Sondergaard T.E."/>
            <person name="Sorensen J.L."/>
            <person name="Fitzpatrick D.A."/>
            <person name="Frisvad J.C."/>
            <person name="Nielsen K.L."/>
        </authorList>
    </citation>
    <scope>NUCLEOTIDE SEQUENCE</scope>
    <source>
        <strain evidence="1">IBT 16125</strain>
    </source>
</reference>
<reference evidence="1" key="1">
    <citation type="submission" date="2022-12" db="EMBL/GenBank/DDBJ databases">
        <authorList>
            <person name="Petersen C."/>
        </authorList>
    </citation>
    <scope>NUCLEOTIDE SEQUENCE</scope>
    <source>
        <strain evidence="1">IBT 16125</strain>
    </source>
</reference>
<dbReference type="GeneID" id="81605031"/>
<organism evidence="1 2">
    <name type="scientific">Penicillium daleae</name>
    <dbReference type="NCBI Taxonomy" id="63821"/>
    <lineage>
        <taxon>Eukaryota</taxon>
        <taxon>Fungi</taxon>
        <taxon>Dikarya</taxon>
        <taxon>Ascomycota</taxon>
        <taxon>Pezizomycotina</taxon>
        <taxon>Eurotiomycetes</taxon>
        <taxon>Eurotiomycetidae</taxon>
        <taxon>Eurotiales</taxon>
        <taxon>Aspergillaceae</taxon>
        <taxon>Penicillium</taxon>
    </lineage>
</organism>
<dbReference type="Proteomes" id="UP001213681">
    <property type="component" value="Unassembled WGS sequence"/>
</dbReference>
<accession>A0AAD6BUN5</accession>